<dbReference type="RefSeq" id="WP_159585084.1">
    <property type="nucleotide sequence ID" value="NZ_JBIPKE010000017.1"/>
</dbReference>
<name>A0ABW7N928_9BACT</name>
<reference evidence="2 3" key="1">
    <citation type="journal article" date="2013" name="Int. J. Syst. Evol. Microbiol.">
        <title>Marinoscillum luteum sp. nov., isolated from marine sediment.</title>
        <authorList>
            <person name="Cha I.T."/>
            <person name="Park S.J."/>
            <person name="Kim S.J."/>
            <person name="Kim J.G."/>
            <person name="Jung M.Y."/>
            <person name="Shin K.S."/>
            <person name="Kwon K.K."/>
            <person name="Yang S.H."/>
            <person name="Seo Y.S."/>
            <person name="Rhee S.K."/>
        </authorList>
    </citation>
    <scope>NUCLEOTIDE SEQUENCE [LARGE SCALE GENOMIC DNA]</scope>
    <source>
        <strain evidence="2 3">KCTC 23939</strain>
    </source>
</reference>
<dbReference type="Proteomes" id="UP001610063">
    <property type="component" value="Unassembled WGS sequence"/>
</dbReference>
<evidence type="ECO:0000313" key="3">
    <source>
        <dbReference type="Proteomes" id="UP001610063"/>
    </source>
</evidence>
<feature type="domain" description="DUF7793" evidence="1">
    <location>
        <begin position="13"/>
        <end position="123"/>
    </location>
</feature>
<dbReference type="Gene3D" id="3.40.1680.10">
    <property type="entry name" value="yp_829618.1 domain like"/>
    <property type="match status" value="1"/>
</dbReference>
<evidence type="ECO:0000313" key="2">
    <source>
        <dbReference type="EMBL" id="MFH6984136.1"/>
    </source>
</evidence>
<sequence length="124" mass="13908">MNFSSIENDFAQFHIRDGVMFFTYKPDIEIDLDGAKRIVADRLKLQGEETYPVVCDIRGLKGANKAARDYLANEGSEKVKVVALIVASPGLKIMTDFYLMVNKPTVPTKIFTSEDQAVKFIESL</sequence>
<dbReference type="EMBL" id="JBIPKE010000017">
    <property type="protein sequence ID" value="MFH6984136.1"/>
    <property type="molecule type" value="Genomic_DNA"/>
</dbReference>
<dbReference type="InterPro" id="IPR056695">
    <property type="entry name" value="DUF7793"/>
</dbReference>
<proteinExistence type="predicted"/>
<evidence type="ECO:0000259" key="1">
    <source>
        <dbReference type="Pfam" id="PF25056"/>
    </source>
</evidence>
<keyword evidence="3" id="KW-1185">Reference proteome</keyword>
<gene>
    <name evidence="2" type="ORF">ACHKAR_11845</name>
</gene>
<dbReference type="Gene3D" id="3.40.970.30">
    <property type="entry name" value="yp_829618.1 like domains"/>
    <property type="match status" value="1"/>
</dbReference>
<dbReference type="Pfam" id="PF25056">
    <property type="entry name" value="DUF7793"/>
    <property type="match status" value="1"/>
</dbReference>
<organism evidence="2 3">
    <name type="scientific">Marinoscillum luteum</name>
    <dbReference type="NCBI Taxonomy" id="861051"/>
    <lineage>
        <taxon>Bacteria</taxon>
        <taxon>Pseudomonadati</taxon>
        <taxon>Bacteroidota</taxon>
        <taxon>Cytophagia</taxon>
        <taxon>Cytophagales</taxon>
        <taxon>Reichenbachiellaceae</taxon>
        <taxon>Marinoscillum</taxon>
    </lineage>
</organism>
<accession>A0ABW7N928</accession>
<comment type="caution">
    <text evidence="2">The sequence shown here is derived from an EMBL/GenBank/DDBJ whole genome shotgun (WGS) entry which is preliminary data.</text>
</comment>
<protein>
    <recommendedName>
        <fullName evidence="1">DUF7793 domain-containing protein</fullName>
    </recommendedName>
</protein>